<dbReference type="EMBL" id="JAWDGP010006226">
    <property type="protein sequence ID" value="KAK3745359.1"/>
    <property type="molecule type" value="Genomic_DNA"/>
</dbReference>
<dbReference type="Proteomes" id="UP001283361">
    <property type="component" value="Unassembled WGS sequence"/>
</dbReference>
<feature type="compositionally biased region" description="Low complexity" evidence="1">
    <location>
        <begin position="363"/>
        <end position="375"/>
    </location>
</feature>
<sequence>MDKRSSNQYSLYGKEVNSSNYSRNQPSNSRTHSAKKAPPKHNGNLEIIEGDASEMYSPDTRDLEDSSRPSSQGCQRSWSRSSMGSVPPRPDSSMSRRLATPTKQISLQAVRRKEESSEPFMPDVDFAALNLDKSYNRLWDFTSSNDEDCSRVATPKFDSESDLFVPQHATQLRLPRLHESDEGREQRLDDNTQDDAFEAGSSHSSLVVAKSNGRQEVSNNENIPVLSSSRQTRDDHNYEDGDDDDDEEDSDNEERKAPNELLMEFVECLMKKDYKNAEKLCKMILLYEPTNPEALNFQPVIEEKLKLEAEAQEGDEDEDEDNSEDEDDDDDDEEDEDDDSSSDDSDDDDDDDDDDDNDSIFRAMAEAVAANYYANQEPAQDQGVPRRRDSGIASDSEP</sequence>
<dbReference type="AlphaFoldDB" id="A0AAE0YGY1"/>
<keyword evidence="3" id="KW-1185">Reference proteome</keyword>
<dbReference type="InterPro" id="IPR026703">
    <property type="entry name" value="ERICH2"/>
</dbReference>
<feature type="compositionally biased region" description="Acidic residues" evidence="1">
    <location>
        <begin position="240"/>
        <end position="252"/>
    </location>
</feature>
<dbReference type="PANTHER" id="PTHR21520:SF2">
    <property type="entry name" value="GLUTAMATE-RICH PROTEIN 2"/>
    <property type="match status" value="1"/>
</dbReference>
<evidence type="ECO:0000256" key="1">
    <source>
        <dbReference type="SAM" id="MobiDB-lite"/>
    </source>
</evidence>
<feature type="region of interest" description="Disordered" evidence="1">
    <location>
        <begin position="143"/>
        <end position="259"/>
    </location>
</feature>
<feature type="compositionally biased region" description="Basic and acidic residues" evidence="1">
    <location>
        <begin position="176"/>
        <end position="190"/>
    </location>
</feature>
<feature type="compositionally biased region" description="Polar residues" evidence="1">
    <location>
        <begin position="212"/>
        <end position="230"/>
    </location>
</feature>
<name>A0AAE0YGY1_9GAST</name>
<evidence type="ECO:0000313" key="2">
    <source>
        <dbReference type="EMBL" id="KAK3745359.1"/>
    </source>
</evidence>
<organism evidence="2 3">
    <name type="scientific">Elysia crispata</name>
    <name type="common">lettuce slug</name>
    <dbReference type="NCBI Taxonomy" id="231223"/>
    <lineage>
        <taxon>Eukaryota</taxon>
        <taxon>Metazoa</taxon>
        <taxon>Spiralia</taxon>
        <taxon>Lophotrochozoa</taxon>
        <taxon>Mollusca</taxon>
        <taxon>Gastropoda</taxon>
        <taxon>Heterobranchia</taxon>
        <taxon>Euthyneura</taxon>
        <taxon>Panpulmonata</taxon>
        <taxon>Sacoglossa</taxon>
        <taxon>Placobranchoidea</taxon>
        <taxon>Plakobranchidae</taxon>
        <taxon>Elysia</taxon>
    </lineage>
</organism>
<evidence type="ECO:0008006" key="4">
    <source>
        <dbReference type="Google" id="ProtNLM"/>
    </source>
</evidence>
<evidence type="ECO:0000313" key="3">
    <source>
        <dbReference type="Proteomes" id="UP001283361"/>
    </source>
</evidence>
<feature type="compositionally biased region" description="Acidic residues" evidence="1">
    <location>
        <begin position="310"/>
        <end position="358"/>
    </location>
</feature>
<accession>A0AAE0YGY1</accession>
<feature type="compositionally biased region" description="Polar residues" evidence="1">
    <location>
        <begin position="1"/>
        <end position="31"/>
    </location>
</feature>
<feature type="compositionally biased region" description="Polar residues" evidence="1">
    <location>
        <begin position="68"/>
        <end position="84"/>
    </location>
</feature>
<feature type="region of interest" description="Disordered" evidence="1">
    <location>
        <begin position="304"/>
        <end position="398"/>
    </location>
</feature>
<dbReference type="PANTHER" id="PTHR21520">
    <property type="entry name" value="GLUTAMATE-RICH PROTEIN 2"/>
    <property type="match status" value="1"/>
</dbReference>
<feature type="region of interest" description="Disordered" evidence="1">
    <location>
        <begin position="1"/>
        <end position="118"/>
    </location>
</feature>
<protein>
    <recommendedName>
        <fullName evidence="4">Glutamate-rich protein 2</fullName>
    </recommendedName>
</protein>
<gene>
    <name evidence="2" type="ORF">RRG08_064683</name>
</gene>
<comment type="caution">
    <text evidence="2">The sequence shown here is derived from an EMBL/GenBank/DDBJ whole genome shotgun (WGS) entry which is preliminary data.</text>
</comment>
<reference evidence="2" key="1">
    <citation type="journal article" date="2023" name="G3 (Bethesda)">
        <title>A reference genome for the long-term kleptoplast-retaining sea slug Elysia crispata morphotype clarki.</title>
        <authorList>
            <person name="Eastman K.E."/>
            <person name="Pendleton A.L."/>
            <person name="Shaikh M.A."/>
            <person name="Suttiyut T."/>
            <person name="Ogas R."/>
            <person name="Tomko P."/>
            <person name="Gavelis G."/>
            <person name="Widhalm J.R."/>
            <person name="Wisecaver J.H."/>
        </authorList>
    </citation>
    <scope>NUCLEOTIDE SEQUENCE</scope>
    <source>
        <strain evidence="2">ECLA1</strain>
    </source>
</reference>
<proteinExistence type="predicted"/>